<dbReference type="OrthoDB" id="5986190at2759"/>
<dbReference type="InterPro" id="IPR011990">
    <property type="entry name" value="TPR-like_helical_dom_sf"/>
</dbReference>
<proteinExistence type="predicted"/>
<dbReference type="AlphaFoldDB" id="A0A6A5JYD2"/>
<protein>
    <recommendedName>
        <fullName evidence="3">Kinesin light chain</fullName>
    </recommendedName>
</protein>
<dbReference type="EMBL" id="ML975543">
    <property type="protein sequence ID" value="KAF1828470.1"/>
    <property type="molecule type" value="Genomic_DNA"/>
</dbReference>
<dbReference type="PANTHER" id="PTHR46082">
    <property type="entry name" value="ATP/GTP-BINDING PROTEIN-RELATED"/>
    <property type="match status" value="1"/>
</dbReference>
<dbReference type="Proteomes" id="UP000800040">
    <property type="component" value="Unassembled WGS sequence"/>
</dbReference>
<gene>
    <name evidence="1" type="ORF">BDW02DRAFT_512229</name>
</gene>
<dbReference type="PANTHER" id="PTHR46082:SF11">
    <property type="entry name" value="AAA+ ATPASE DOMAIN-CONTAINING PROTEIN-RELATED"/>
    <property type="match status" value="1"/>
</dbReference>
<organism evidence="1 2">
    <name type="scientific">Decorospora gaudefroyi</name>
    <dbReference type="NCBI Taxonomy" id="184978"/>
    <lineage>
        <taxon>Eukaryota</taxon>
        <taxon>Fungi</taxon>
        <taxon>Dikarya</taxon>
        <taxon>Ascomycota</taxon>
        <taxon>Pezizomycotina</taxon>
        <taxon>Dothideomycetes</taxon>
        <taxon>Pleosporomycetidae</taxon>
        <taxon>Pleosporales</taxon>
        <taxon>Pleosporineae</taxon>
        <taxon>Pleosporaceae</taxon>
        <taxon>Decorospora</taxon>
    </lineage>
</organism>
<evidence type="ECO:0000313" key="2">
    <source>
        <dbReference type="Proteomes" id="UP000800040"/>
    </source>
</evidence>
<sequence length="49" mass="5451">MANLAATYRNQGRWDEAEKLEVQVIETSKMKLGADHPSTLASINNLAYT</sequence>
<dbReference type="Pfam" id="PF13374">
    <property type="entry name" value="TPR_10"/>
    <property type="match status" value="1"/>
</dbReference>
<keyword evidence="2" id="KW-1185">Reference proteome</keyword>
<reference evidence="1" key="1">
    <citation type="submission" date="2020-01" db="EMBL/GenBank/DDBJ databases">
        <authorList>
            <consortium name="DOE Joint Genome Institute"/>
            <person name="Haridas S."/>
            <person name="Albert R."/>
            <person name="Binder M."/>
            <person name="Bloem J."/>
            <person name="Labutti K."/>
            <person name="Salamov A."/>
            <person name="Andreopoulos B."/>
            <person name="Baker S.E."/>
            <person name="Barry K."/>
            <person name="Bills G."/>
            <person name="Bluhm B.H."/>
            <person name="Cannon C."/>
            <person name="Castanera R."/>
            <person name="Culley D.E."/>
            <person name="Daum C."/>
            <person name="Ezra D."/>
            <person name="Gonzalez J.B."/>
            <person name="Henrissat B."/>
            <person name="Kuo A."/>
            <person name="Liang C."/>
            <person name="Lipzen A."/>
            <person name="Lutzoni F."/>
            <person name="Magnuson J."/>
            <person name="Mondo S."/>
            <person name="Nolan M."/>
            <person name="Ohm R."/>
            <person name="Pangilinan J."/>
            <person name="Park H.-J."/>
            <person name="Ramirez L."/>
            <person name="Alfaro M."/>
            <person name="Sun H."/>
            <person name="Tritt A."/>
            <person name="Yoshinaga Y."/>
            <person name="Zwiers L.-H."/>
            <person name="Turgeon B.G."/>
            <person name="Goodwin S.B."/>
            <person name="Spatafora J.W."/>
            <person name="Crous P.W."/>
            <person name="Grigoriev I.V."/>
        </authorList>
    </citation>
    <scope>NUCLEOTIDE SEQUENCE</scope>
    <source>
        <strain evidence="1">P77</strain>
    </source>
</reference>
<evidence type="ECO:0000313" key="1">
    <source>
        <dbReference type="EMBL" id="KAF1828470.1"/>
    </source>
</evidence>
<dbReference type="Gene3D" id="1.25.40.10">
    <property type="entry name" value="Tetratricopeptide repeat domain"/>
    <property type="match status" value="1"/>
</dbReference>
<accession>A0A6A5JYD2</accession>
<evidence type="ECO:0008006" key="3">
    <source>
        <dbReference type="Google" id="ProtNLM"/>
    </source>
</evidence>
<name>A0A6A5JYD2_9PLEO</name>
<dbReference type="InterPro" id="IPR053137">
    <property type="entry name" value="NLR-like"/>
</dbReference>
<dbReference type="SUPFAM" id="SSF48452">
    <property type="entry name" value="TPR-like"/>
    <property type="match status" value="1"/>
</dbReference>